<protein>
    <submittedName>
        <fullName evidence="1">Uncharacterized protein</fullName>
    </submittedName>
</protein>
<evidence type="ECO:0000313" key="1">
    <source>
        <dbReference type="EMBL" id="OHV98996.1"/>
    </source>
</evidence>
<organism evidence="1 2">
    <name type="scientific">Janthinobacterium lividum</name>
    <dbReference type="NCBI Taxonomy" id="29581"/>
    <lineage>
        <taxon>Bacteria</taxon>
        <taxon>Pseudomonadati</taxon>
        <taxon>Pseudomonadota</taxon>
        <taxon>Betaproteobacteria</taxon>
        <taxon>Burkholderiales</taxon>
        <taxon>Oxalobacteraceae</taxon>
        <taxon>Janthinobacterium</taxon>
    </lineage>
</organism>
<sequence length="76" mass="7774">MVSKLTGFQDSEPVVALVGFGAETLGRSLFAAVFPEFIAREKPGQQGTGCQGRSAGLVRPAAAGEDTALRALTAGH</sequence>
<gene>
    <name evidence="1" type="ORF">AKG95_00465</name>
</gene>
<dbReference type="EMBL" id="LFKP01000001">
    <property type="protein sequence ID" value="OHV98996.1"/>
    <property type="molecule type" value="Genomic_DNA"/>
</dbReference>
<evidence type="ECO:0000313" key="2">
    <source>
        <dbReference type="Proteomes" id="UP000179840"/>
    </source>
</evidence>
<accession>A0A1S1UF62</accession>
<comment type="caution">
    <text evidence="1">The sequence shown here is derived from an EMBL/GenBank/DDBJ whole genome shotgun (WGS) entry which is preliminary data.</text>
</comment>
<proteinExistence type="predicted"/>
<dbReference type="AlphaFoldDB" id="A0A1S1UF62"/>
<dbReference type="Proteomes" id="UP000179840">
    <property type="component" value="Unassembled WGS sequence"/>
</dbReference>
<reference evidence="1 2" key="1">
    <citation type="submission" date="2015-06" db="EMBL/GenBank/DDBJ databases">
        <title>Draft genome sequencing of a biphenyl-degrading bacterium, Janthinobacterium lividum MEG1.</title>
        <authorList>
            <person name="Shimodaira J."/>
            <person name="Hatta T."/>
        </authorList>
    </citation>
    <scope>NUCLEOTIDE SEQUENCE [LARGE SCALE GENOMIC DNA]</scope>
    <source>
        <strain evidence="1 2">MEG1</strain>
    </source>
</reference>
<name>A0A1S1UF62_9BURK</name>